<dbReference type="PANTHER" id="PTHR39556">
    <property type="entry name" value="PROTEIN, PUTATIVE-RELATED"/>
    <property type="match status" value="1"/>
</dbReference>
<feature type="transmembrane region" description="Helical" evidence="1">
    <location>
        <begin position="60"/>
        <end position="77"/>
    </location>
</feature>
<keyword evidence="3" id="KW-1185">Reference proteome</keyword>
<feature type="transmembrane region" description="Helical" evidence="1">
    <location>
        <begin position="213"/>
        <end position="238"/>
    </location>
</feature>
<feature type="transmembrane region" description="Helical" evidence="1">
    <location>
        <begin position="244"/>
        <end position="264"/>
    </location>
</feature>
<keyword evidence="1" id="KW-0812">Transmembrane</keyword>
<evidence type="ECO:0000313" key="2">
    <source>
        <dbReference type="EMBL" id="AKJ64400.1"/>
    </source>
</evidence>
<name>A0A0G3EHX0_9BACT</name>
<feature type="transmembrane region" description="Helical" evidence="1">
    <location>
        <begin position="169"/>
        <end position="192"/>
    </location>
</feature>
<feature type="transmembrane region" description="Helical" evidence="1">
    <location>
        <begin position="401"/>
        <end position="420"/>
    </location>
</feature>
<dbReference type="RefSeq" id="WP_052881734.1">
    <property type="nucleotide sequence ID" value="NZ_CP010904.1"/>
</dbReference>
<keyword evidence="1" id="KW-0472">Membrane</keyword>
<dbReference type="InterPro" id="IPR007294">
    <property type="entry name" value="DUF401"/>
</dbReference>
<reference evidence="3" key="1">
    <citation type="submission" date="2015-02" db="EMBL/GenBank/DDBJ databases">
        <title>Description and complete genome sequence of the first cultured representative of the subdivision 5 of the Verrucomicrobia phylum.</title>
        <authorList>
            <person name="Spring S."/>
            <person name="Bunk B."/>
            <person name="Sproer C."/>
            <person name="Klenk H.-P."/>
        </authorList>
    </citation>
    <scope>NUCLEOTIDE SEQUENCE [LARGE SCALE GENOMIC DNA]</scope>
    <source>
        <strain evidence="3">L21-Fru-AB</strain>
    </source>
</reference>
<feature type="transmembrane region" description="Helical" evidence="1">
    <location>
        <begin position="98"/>
        <end position="118"/>
    </location>
</feature>
<dbReference type="KEGG" id="vbl:L21SP4_01150"/>
<feature type="transmembrane region" description="Helical" evidence="1">
    <location>
        <begin position="361"/>
        <end position="381"/>
    </location>
</feature>
<protein>
    <submittedName>
        <fullName evidence="2">Integral membrane protein</fullName>
    </submittedName>
</protein>
<dbReference type="EMBL" id="CP010904">
    <property type="protein sequence ID" value="AKJ64400.1"/>
    <property type="molecule type" value="Genomic_DNA"/>
</dbReference>
<proteinExistence type="predicted"/>
<dbReference type="PANTHER" id="PTHR39556:SF1">
    <property type="entry name" value="PROTEIN, PUTATIVE-RELATED"/>
    <property type="match status" value="1"/>
</dbReference>
<accession>A0A0G3EHX0</accession>
<dbReference type="PATRIC" id="fig|1609981.3.peg.1199"/>
<gene>
    <name evidence="2" type="ORF">L21SP4_01150</name>
</gene>
<keyword evidence="1" id="KW-1133">Transmembrane helix</keyword>
<sequence>MPFGSTLIILGVFAAVLAATRAGLSLGAALAAGGVALALLAGRGTRVPLDFAGTFALPELWLLLAITVLITEFGRIMTEPHNAESLMALTRKWGGREVGVMIAPAAIGLVPMPGGALFSAPLVGQTASEDHWTPEWKSAVNYWFRHVWEYWWPLYPVIMVTLSVTSVEYWRFFLLQAPFTLVSFGAGYLFLVRPHRGQLNAPVPGLAANTQRAVFLLLMLGLVMAGALLIPELLQAVLPAGDTGAVQMTGVLIALAAVGVPVVLREPRESRRRLFAQLRTRKARGILGTLTGVLIFKHMLSVSGLLPRAAEEMMTGGVPALVVSAALPFIAGLVTGIAVGFAGTAFPLVIGLYGGSDSFPLPVLALAFAFGYAGMMLSPMHLCFVLTRNHFEARFHRIYRYLWPCVASVIATGLVLYFVAGGGG</sequence>
<dbReference type="Pfam" id="PF04165">
    <property type="entry name" value="DUF401"/>
    <property type="match status" value="1"/>
</dbReference>
<evidence type="ECO:0000313" key="3">
    <source>
        <dbReference type="Proteomes" id="UP000035268"/>
    </source>
</evidence>
<dbReference type="Proteomes" id="UP000035268">
    <property type="component" value="Chromosome"/>
</dbReference>
<dbReference type="AlphaFoldDB" id="A0A0G3EHX0"/>
<reference evidence="2 3" key="2">
    <citation type="journal article" date="2016" name="ISME J.">
        <title>Characterization of the first cultured representative of Verrucomicrobia subdivision 5 indicates the proposal of a novel phylum.</title>
        <authorList>
            <person name="Spring S."/>
            <person name="Bunk B."/>
            <person name="Sproer C."/>
            <person name="Schumann P."/>
            <person name="Rohde M."/>
            <person name="Tindall B.J."/>
            <person name="Klenk H.P."/>
        </authorList>
    </citation>
    <scope>NUCLEOTIDE SEQUENCE [LARGE SCALE GENOMIC DNA]</scope>
    <source>
        <strain evidence="2 3">L21-Fru-AB</strain>
    </source>
</reference>
<feature type="transmembrane region" description="Helical" evidence="1">
    <location>
        <begin position="326"/>
        <end position="349"/>
    </location>
</feature>
<evidence type="ECO:0000256" key="1">
    <source>
        <dbReference type="SAM" id="Phobius"/>
    </source>
</evidence>
<organism evidence="2 3">
    <name type="scientific">Kiritimatiella glycovorans</name>
    <dbReference type="NCBI Taxonomy" id="1307763"/>
    <lineage>
        <taxon>Bacteria</taxon>
        <taxon>Pseudomonadati</taxon>
        <taxon>Kiritimatiellota</taxon>
        <taxon>Kiritimatiellia</taxon>
        <taxon>Kiritimatiellales</taxon>
        <taxon>Kiritimatiellaceae</taxon>
        <taxon>Kiritimatiella</taxon>
    </lineage>
</organism>